<dbReference type="Proteomes" id="UP000238375">
    <property type="component" value="Unassembled WGS sequence"/>
</dbReference>
<dbReference type="AlphaFoldDB" id="A0A2T0S910"/>
<proteinExistence type="predicted"/>
<reference evidence="1 2" key="1">
    <citation type="submission" date="2018-03" db="EMBL/GenBank/DDBJ databases">
        <title>Genomic Encyclopedia of Archaeal and Bacterial Type Strains, Phase II (KMG-II): from individual species to whole genera.</title>
        <authorList>
            <person name="Goeker M."/>
        </authorList>
    </citation>
    <scope>NUCLEOTIDE SEQUENCE [LARGE SCALE GENOMIC DNA]</scope>
    <source>
        <strain evidence="1 2">DSM 28354</strain>
    </source>
</reference>
<evidence type="ECO:0000313" key="1">
    <source>
        <dbReference type="EMBL" id="PRY29803.1"/>
    </source>
</evidence>
<accession>A0A2T0S910</accession>
<gene>
    <name evidence="1" type="ORF">CLV58_12565</name>
</gene>
<comment type="caution">
    <text evidence="1">The sequence shown here is derived from an EMBL/GenBank/DDBJ whole genome shotgun (WGS) entry which is preliminary data.</text>
</comment>
<keyword evidence="2" id="KW-1185">Reference proteome</keyword>
<name>A0A2T0S910_9BACT</name>
<protein>
    <submittedName>
        <fullName evidence="1">Uncharacterized protein</fullName>
    </submittedName>
</protein>
<dbReference type="RefSeq" id="WP_106140084.1">
    <property type="nucleotide sequence ID" value="NZ_PVTE01000025.1"/>
</dbReference>
<evidence type="ECO:0000313" key="2">
    <source>
        <dbReference type="Proteomes" id="UP000238375"/>
    </source>
</evidence>
<dbReference type="EMBL" id="PVTE01000025">
    <property type="protein sequence ID" value="PRY29803.1"/>
    <property type="molecule type" value="Genomic_DNA"/>
</dbReference>
<sequence>MLQPTLCLQPTSDATPALRITDTTPNYDALRFRSGFGGANPARDAVRVAISILSALDNQPRLAETTLPGDIFTGDKSYDLAYQFADGSYQLVVSAYGTSGIPVMLYDYVISAIAYPEGGRLEVMRDQVWVDVTNVSLIQNGAIRWSAPSSASSWTLWRLLNADGSTATSGVIVPVNPVPSPVLTTSSGDERLISRMVYPLLLDGRLRYKIATAATGLSREYTQPDSTHNQARQASWARLYYAWQALVLRADCESPQVIEATLARLHRQADRLLSTVPCPLN</sequence>
<organism evidence="1 2">
    <name type="scientific">Spirosoma oryzae</name>
    <dbReference type="NCBI Taxonomy" id="1469603"/>
    <lineage>
        <taxon>Bacteria</taxon>
        <taxon>Pseudomonadati</taxon>
        <taxon>Bacteroidota</taxon>
        <taxon>Cytophagia</taxon>
        <taxon>Cytophagales</taxon>
        <taxon>Cytophagaceae</taxon>
        <taxon>Spirosoma</taxon>
    </lineage>
</organism>